<name>A0ABR9JB78_9MICC</name>
<keyword evidence="4" id="KW-0540">Nuclease</keyword>
<evidence type="ECO:0000313" key="5">
    <source>
        <dbReference type="Proteomes" id="UP000643525"/>
    </source>
</evidence>
<reference evidence="4 5" key="1">
    <citation type="submission" date="2020-10" db="EMBL/GenBank/DDBJ databases">
        <title>Sequencing the genomes of 1000 actinobacteria strains.</title>
        <authorList>
            <person name="Klenk H.-P."/>
        </authorList>
    </citation>
    <scope>NUCLEOTIDE SEQUENCE [LARGE SCALE GENOMIC DNA]</scope>
    <source>
        <strain evidence="4 5">DSM 15666</strain>
    </source>
</reference>
<keyword evidence="2" id="KW-0472">Membrane</keyword>
<keyword evidence="4" id="KW-0255">Endonuclease</keyword>
<dbReference type="Gene3D" id="2.40.50.90">
    <property type="match status" value="1"/>
</dbReference>
<evidence type="ECO:0000313" key="4">
    <source>
        <dbReference type="EMBL" id="MBE1523186.1"/>
    </source>
</evidence>
<accession>A0ABR9JB78</accession>
<evidence type="ECO:0000256" key="2">
    <source>
        <dbReference type="SAM" id="Phobius"/>
    </source>
</evidence>
<comment type="caution">
    <text evidence="4">The sequence shown here is derived from an EMBL/GenBank/DDBJ whole genome shotgun (WGS) entry which is preliminary data.</text>
</comment>
<dbReference type="PANTHER" id="PTHR48148">
    <property type="entry name" value="KERATINOCYTE PROLINE-RICH PROTEIN"/>
    <property type="match status" value="1"/>
</dbReference>
<keyword evidence="2" id="KW-0812">Transmembrane</keyword>
<keyword evidence="4" id="KW-0378">Hydrolase</keyword>
<dbReference type="GO" id="GO:0004519">
    <property type="term" value="F:endonuclease activity"/>
    <property type="evidence" value="ECO:0007669"/>
    <property type="project" value="UniProtKB-KW"/>
</dbReference>
<dbReference type="EMBL" id="JADBED010000001">
    <property type="protein sequence ID" value="MBE1523186.1"/>
    <property type="molecule type" value="Genomic_DNA"/>
</dbReference>
<sequence>MAQHSPGRFRLSGKASDNDPYRLTAWQRFKRWPLIARIGVIGCGGLIGLFVLALVVGLIAYSVAPEGARESASDREDQELAAPETEEPEPEEPSGEPTESETPSPTPTPSPSPTPAPSPSPTPTPAPSPSPTPTPTPTPSADRDEDSAVVVRIIDGDTVELDSGDTVRVTGIDTPERGECNFDTASARMGDLVHGKTVTLTRDGDDTDRYDRILRYLDVGGTDAGLTLIEEGLATARYDSRDGYDFHTREPDYIAADNTASLQGCAAEPVPEPAPAPAPGQQSGSCDPNYQPCVPVYPPDVNCGDLDFSVRVIGEDLHGLDADGDGFGCESNG</sequence>
<gene>
    <name evidence="4" type="ORF">H4W27_000304</name>
</gene>
<dbReference type="Proteomes" id="UP000643525">
    <property type="component" value="Unassembled WGS sequence"/>
</dbReference>
<dbReference type="RefSeq" id="WP_192594374.1">
    <property type="nucleotide sequence ID" value="NZ_BAAALJ010000016.1"/>
</dbReference>
<keyword evidence="2" id="KW-1133">Transmembrane helix</keyword>
<feature type="compositionally biased region" description="Pro residues" evidence="1">
    <location>
        <begin position="104"/>
        <end position="138"/>
    </location>
</feature>
<feature type="region of interest" description="Disordered" evidence="1">
    <location>
        <begin position="265"/>
        <end position="285"/>
    </location>
</feature>
<organism evidence="4 5">
    <name type="scientific">Nesterenkonia lutea</name>
    <dbReference type="NCBI Taxonomy" id="272919"/>
    <lineage>
        <taxon>Bacteria</taxon>
        <taxon>Bacillati</taxon>
        <taxon>Actinomycetota</taxon>
        <taxon>Actinomycetes</taxon>
        <taxon>Micrococcales</taxon>
        <taxon>Micrococcaceae</taxon>
        <taxon>Nesterenkonia</taxon>
    </lineage>
</organism>
<dbReference type="PROSITE" id="PS50830">
    <property type="entry name" value="TNASE_3"/>
    <property type="match status" value="1"/>
</dbReference>
<feature type="transmembrane region" description="Helical" evidence="2">
    <location>
        <begin position="34"/>
        <end position="61"/>
    </location>
</feature>
<dbReference type="Pfam" id="PF00565">
    <property type="entry name" value="SNase"/>
    <property type="match status" value="1"/>
</dbReference>
<evidence type="ECO:0000256" key="1">
    <source>
        <dbReference type="SAM" id="MobiDB-lite"/>
    </source>
</evidence>
<evidence type="ECO:0000259" key="3">
    <source>
        <dbReference type="PROSITE" id="PS50830"/>
    </source>
</evidence>
<dbReference type="InterPro" id="IPR035437">
    <property type="entry name" value="SNase_OB-fold_sf"/>
</dbReference>
<feature type="domain" description="TNase-like" evidence="3">
    <location>
        <begin position="144"/>
        <end position="260"/>
    </location>
</feature>
<dbReference type="InterPro" id="IPR016071">
    <property type="entry name" value="Staphylococal_nuclease_OB-fold"/>
</dbReference>
<dbReference type="PANTHER" id="PTHR48148:SF2">
    <property type="entry name" value="PA14 DOMAIN-CONTAINING PROTEIN"/>
    <property type="match status" value="1"/>
</dbReference>
<protein>
    <submittedName>
        <fullName evidence="4">Endonuclease YncB(Thermonuclease family)</fullName>
    </submittedName>
</protein>
<proteinExistence type="predicted"/>
<dbReference type="SMART" id="SM00318">
    <property type="entry name" value="SNc"/>
    <property type="match status" value="1"/>
</dbReference>
<feature type="region of interest" description="Disordered" evidence="1">
    <location>
        <begin position="66"/>
        <end position="146"/>
    </location>
</feature>
<dbReference type="SUPFAM" id="SSF50199">
    <property type="entry name" value="Staphylococcal nuclease"/>
    <property type="match status" value="1"/>
</dbReference>
<keyword evidence="5" id="KW-1185">Reference proteome</keyword>
<feature type="compositionally biased region" description="Acidic residues" evidence="1">
    <location>
        <begin position="76"/>
        <end position="94"/>
    </location>
</feature>